<keyword evidence="1" id="KW-0472">Membrane</keyword>
<organism evidence="2 3">
    <name type="scientific">Vigna mungo</name>
    <name type="common">Black gram</name>
    <name type="synonym">Phaseolus mungo</name>
    <dbReference type="NCBI Taxonomy" id="3915"/>
    <lineage>
        <taxon>Eukaryota</taxon>
        <taxon>Viridiplantae</taxon>
        <taxon>Streptophyta</taxon>
        <taxon>Embryophyta</taxon>
        <taxon>Tracheophyta</taxon>
        <taxon>Spermatophyta</taxon>
        <taxon>Magnoliopsida</taxon>
        <taxon>eudicotyledons</taxon>
        <taxon>Gunneridae</taxon>
        <taxon>Pentapetalae</taxon>
        <taxon>rosids</taxon>
        <taxon>fabids</taxon>
        <taxon>Fabales</taxon>
        <taxon>Fabaceae</taxon>
        <taxon>Papilionoideae</taxon>
        <taxon>50 kb inversion clade</taxon>
        <taxon>NPAAA clade</taxon>
        <taxon>indigoferoid/millettioid clade</taxon>
        <taxon>Phaseoleae</taxon>
        <taxon>Vigna</taxon>
    </lineage>
</organism>
<dbReference type="EMBL" id="CP144699">
    <property type="protein sequence ID" value="WVZ18175.1"/>
    <property type="molecule type" value="Genomic_DNA"/>
</dbReference>
<protein>
    <submittedName>
        <fullName evidence="2">Uncharacterized protein</fullName>
    </submittedName>
</protein>
<evidence type="ECO:0000313" key="3">
    <source>
        <dbReference type="Proteomes" id="UP001374535"/>
    </source>
</evidence>
<keyword evidence="1" id="KW-1133">Transmembrane helix</keyword>
<accession>A0AAQ3NZC8</accession>
<reference evidence="2 3" key="1">
    <citation type="journal article" date="2023" name="Life. Sci Alliance">
        <title>Evolutionary insights into 3D genome organization and epigenetic landscape of Vigna mungo.</title>
        <authorList>
            <person name="Junaid A."/>
            <person name="Singh B."/>
            <person name="Bhatia S."/>
        </authorList>
    </citation>
    <scope>NUCLEOTIDE SEQUENCE [LARGE SCALE GENOMIC DNA]</scope>
    <source>
        <strain evidence="2">Urdbean</strain>
    </source>
</reference>
<keyword evidence="3" id="KW-1185">Reference proteome</keyword>
<evidence type="ECO:0000256" key="1">
    <source>
        <dbReference type="SAM" id="Phobius"/>
    </source>
</evidence>
<feature type="transmembrane region" description="Helical" evidence="1">
    <location>
        <begin position="12"/>
        <end position="31"/>
    </location>
</feature>
<dbReference type="AlphaFoldDB" id="A0AAQ3NZC8"/>
<proteinExistence type="predicted"/>
<sequence length="121" mass="14629">MEISRVCRVYRVCRICIHLHAIAWWVMEVFINLHIWNNLVCFLCLGLNFCFFFLFLFLVFFSFTSLVFFNLLLFLHLLHLLFFLLLFLFCLQLHDHCVLPSSLVHVLNQLLWIVHALHTHH</sequence>
<name>A0AAQ3NZC8_VIGMU</name>
<keyword evidence="1" id="KW-0812">Transmembrane</keyword>
<feature type="transmembrane region" description="Helical" evidence="1">
    <location>
        <begin position="68"/>
        <end position="89"/>
    </location>
</feature>
<gene>
    <name evidence="2" type="ORF">V8G54_005497</name>
</gene>
<feature type="transmembrane region" description="Helical" evidence="1">
    <location>
        <begin position="37"/>
        <end position="61"/>
    </location>
</feature>
<dbReference type="Proteomes" id="UP001374535">
    <property type="component" value="Chromosome 2"/>
</dbReference>
<evidence type="ECO:0000313" key="2">
    <source>
        <dbReference type="EMBL" id="WVZ18175.1"/>
    </source>
</evidence>